<comment type="caution">
    <text evidence="2">The sequence shown here is derived from an EMBL/GenBank/DDBJ whole genome shotgun (WGS) entry which is preliminary data.</text>
</comment>
<accession>A0A5A7R0M9</accession>
<keyword evidence="1" id="KW-1133">Transmembrane helix</keyword>
<proteinExistence type="predicted"/>
<reference evidence="3" key="1">
    <citation type="journal article" date="2019" name="Curr. Biol.">
        <title>Genome Sequence of Striga asiatica Provides Insight into the Evolution of Plant Parasitism.</title>
        <authorList>
            <person name="Yoshida S."/>
            <person name="Kim S."/>
            <person name="Wafula E.K."/>
            <person name="Tanskanen J."/>
            <person name="Kim Y.M."/>
            <person name="Honaas L."/>
            <person name="Yang Z."/>
            <person name="Spallek T."/>
            <person name="Conn C.E."/>
            <person name="Ichihashi Y."/>
            <person name="Cheong K."/>
            <person name="Cui S."/>
            <person name="Der J.P."/>
            <person name="Gundlach H."/>
            <person name="Jiao Y."/>
            <person name="Hori C."/>
            <person name="Ishida J.K."/>
            <person name="Kasahara H."/>
            <person name="Kiba T."/>
            <person name="Kim M.S."/>
            <person name="Koo N."/>
            <person name="Laohavisit A."/>
            <person name="Lee Y.H."/>
            <person name="Lumba S."/>
            <person name="McCourt P."/>
            <person name="Mortimer J.C."/>
            <person name="Mutuku J.M."/>
            <person name="Nomura T."/>
            <person name="Sasaki-Sekimoto Y."/>
            <person name="Seto Y."/>
            <person name="Wang Y."/>
            <person name="Wakatake T."/>
            <person name="Sakakibara H."/>
            <person name="Demura T."/>
            <person name="Yamaguchi S."/>
            <person name="Yoneyama K."/>
            <person name="Manabe R.I."/>
            <person name="Nelson D.C."/>
            <person name="Schulman A.H."/>
            <person name="Timko M.P."/>
            <person name="dePamphilis C.W."/>
            <person name="Choi D."/>
            <person name="Shirasu K."/>
        </authorList>
    </citation>
    <scope>NUCLEOTIDE SEQUENCE [LARGE SCALE GENOMIC DNA]</scope>
    <source>
        <strain evidence="3">cv. UVA1</strain>
    </source>
</reference>
<evidence type="ECO:0000313" key="2">
    <source>
        <dbReference type="EMBL" id="GER51273.1"/>
    </source>
</evidence>
<protein>
    <submittedName>
        <fullName evidence="2">V-type ATP synthase beta chain</fullName>
    </submittedName>
</protein>
<dbReference type="Proteomes" id="UP000325081">
    <property type="component" value="Unassembled WGS sequence"/>
</dbReference>
<name>A0A5A7R0M9_STRAF</name>
<dbReference type="AlphaFoldDB" id="A0A5A7R0M9"/>
<sequence>MHLKPWLVYSFVAPGLLRSQCNAIARQPQLLAFASAFAISFFAIPFLRKFSRTATFDTHISFAEIDFSNLEIIITADKERILTTAFSNSNKARPFTALRYRESKEHPNKPVESQHEIQRKRIFRKERTTVCLGHFPTIFYPCLTNNDILVEIQCIR</sequence>
<feature type="transmembrane region" description="Helical" evidence="1">
    <location>
        <begin position="31"/>
        <end position="47"/>
    </location>
</feature>
<dbReference type="EMBL" id="BKCP01009626">
    <property type="protein sequence ID" value="GER51273.1"/>
    <property type="molecule type" value="Genomic_DNA"/>
</dbReference>
<keyword evidence="1" id="KW-0812">Transmembrane</keyword>
<keyword evidence="3" id="KW-1185">Reference proteome</keyword>
<gene>
    <name evidence="2" type="ORF">STAS_28639</name>
</gene>
<evidence type="ECO:0000256" key="1">
    <source>
        <dbReference type="SAM" id="Phobius"/>
    </source>
</evidence>
<organism evidence="2 3">
    <name type="scientific">Striga asiatica</name>
    <name type="common">Asiatic witchweed</name>
    <name type="synonym">Buchnera asiatica</name>
    <dbReference type="NCBI Taxonomy" id="4170"/>
    <lineage>
        <taxon>Eukaryota</taxon>
        <taxon>Viridiplantae</taxon>
        <taxon>Streptophyta</taxon>
        <taxon>Embryophyta</taxon>
        <taxon>Tracheophyta</taxon>
        <taxon>Spermatophyta</taxon>
        <taxon>Magnoliopsida</taxon>
        <taxon>eudicotyledons</taxon>
        <taxon>Gunneridae</taxon>
        <taxon>Pentapetalae</taxon>
        <taxon>asterids</taxon>
        <taxon>lamiids</taxon>
        <taxon>Lamiales</taxon>
        <taxon>Orobanchaceae</taxon>
        <taxon>Buchnereae</taxon>
        <taxon>Striga</taxon>
    </lineage>
</organism>
<keyword evidence="1" id="KW-0472">Membrane</keyword>
<evidence type="ECO:0000313" key="3">
    <source>
        <dbReference type="Proteomes" id="UP000325081"/>
    </source>
</evidence>
<dbReference type="OrthoDB" id="10606609at2759"/>